<gene>
    <name evidence="1" type="ORF">D9Q98_006124</name>
</gene>
<protein>
    <recommendedName>
        <fullName evidence="3">CreA protein</fullName>
    </recommendedName>
</protein>
<reference evidence="1" key="1">
    <citation type="journal article" date="2019" name="Plant J.">
        <title>Chlorella vulgaris genome assembly and annotation reveals the molecular basis for metabolic acclimation to high light conditions.</title>
        <authorList>
            <person name="Cecchin M."/>
            <person name="Marcolungo L."/>
            <person name="Rossato M."/>
            <person name="Girolomoni L."/>
            <person name="Cosentino E."/>
            <person name="Cuine S."/>
            <person name="Li-Beisson Y."/>
            <person name="Delledonne M."/>
            <person name="Ballottari M."/>
        </authorList>
    </citation>
    <scope>NUCLEOTIDE SEQUENCE</scope>
    <source>
        <strain evidence="1">211/11P</strain>
    </source>
</reference>
<dbReference type="AlphaFoldDB" id="A0A9D4Z0K5"/>
<evidence type="ECO:0000313" key="2">
    <source>
        <dbReference type="Proteomes" id="UP001055712"/>
    </source>
</evidence>
<reference evidence="1" key="2">
    <citation type="submission" date="2020-11" db="EMBL/GenBank/DDBJ databases">
        <authorList>
            <person name="Cecchin M."/>
            <person name="Marcolungo L."/>
            <person name="Rossato M."/>
            <person name="Girolomoni L."/>
            <person name="Cosentino E."/>
            <person name="Cuine S."/>
            <person name="Li-Beisson Y."/>
            <person name="Delledonne M."/>
            <person name="Ballottari M."/>
        </authorList>
    </citation>
    <scope>NUCLEOTIDE SEQUENCE</scope>
    <source>
        <strain evidence="1">211/11P</strain>
        <tissue evidence="1">Whole cell</tissue>
    </source>
</reference>
<dbReference type="InterPro" id="IPR010292">
    <property type="entry name" value="Uncharacterised_CreA"/>
</dbReference>
<dbReference type="PANTHER" id="PTHR37952">
    <property type="match status" value="1"/>
</dbReference>
<name>A0A9D4Z0K5_CHLVU</name>
<keyword evidence="2" id="KW-1185">Reference proteome</keyword>
<dbReference type="Proteomes" id="UP001055712">
    <property type="component" value="Unassembled WGS sequence"/>
</dbReference>
<proteinExistence type="predicted"/>
<dbReference type="OrthoDB" id="10260865at2759"/>
<evidence type="ECO:0008006" key="3">
    <source>
        <dbReference type="Google" id="ProtNLM"/>
    </source>
</evidence>
<dbReference type="EMBL" id="SIDB01000002">
    <property type="protein sequence ID" value="KAI3436709.1"/>
    <property type="molecule type" value="Genomic_DNA"/>
</dbReference>
<accession>A0A9D4Z0K5</accession>
<dbReference type="Pfam" id="PF05981">
    <property type="entry name" value="CreA"/>
    <property type="match status" value="1"/>
</dbReference>
<comment type="caution">
    <text evidence="1">The sequence shown here is derived from an EMBL/GenBank/DDBJ whole genome shotgun (WGS) entry which is preliminary data.</text>
</comment>
<organism evidence="1 2">
    <name type="scientific">Chlorella vulgaris</name>
    <name type="common">Green alga</name>
    <dbReference type="NCBI Taxonomy" id="3077"/>
    <lineage>
        <taxon>Eukaryota</taxon>
        <taxon>Viridiplantae</taxon>
        <taxon>Chlorophyta</taxon>
        <taxon>core chlorophytes</taxon>
        <taxon>Trebouxiophyceae</taxon>
        <taxon>Chlorellales</taxon>
        <taxon>Chlorellaceae</taxon>
        <taxon>Chlorella clade</taxon>
        <taxon>Chlorella</taxon>
    </lineage>
</organism>
<evidence type="ECO:0000313" key="1">
    <source>
        <dbReference type="EMBL" id="KAI3436709.1"/>
    </source>
</evidence>
<dbReference type="PANTHER" id="PTHR37952:SF2">
    <property type="entry name" value="PROTEIN CREA"/>
    <property type="match status" value="1"/>
</dbReference>
<sequence length="220" mass="23618">MAAKLSISATPTLTCSRPARRSVRVLAARSDQALAAAAKLCGVAAAALVLSGSSFAPPALARDQVAEFATSGFLFKDTVRIVELEDEQVQGIAIYLTDYNRSITERLAKDPFSDPSQASLTCVATGPVTIKDEAAISGSEGKEFFKERKGLNFFQNKNLRIRRVWDANNRVVIYTAYSTRFTGAAEEKELSTSRYRTSVCAVPVGRAPPLVPVATEAVAP</sequence>